<accession>A0A7E4UV91</accession>
<reference evidence="2" key="2">
    <citation type="submission" date="2020-10" db="UniProtKB">
        <authorList>
            <consortium name="WormBaseParasite"/>
        </authorList>
    </citation>
    <scope>IDENTIFICATION</scope>
</reference>
<reference evidence="1" key="1">
    <citation type="journal article" date="2013" name="Genetics">
        <title>The draft genome and transcriptome of Panagrellus redivivus are shaped by the harsh demands of a free-living lifestyle.</title>
        <authorList>
            <person name="Srinivasan J."/>
            <person name="Dillman A.R."/>
            <person name="Macchietto M.G."/>
            <person name="Heikkinen L."/>
            <person name="Lakso M."/>
            <person name="Fracchia K.M."/>
            <person name="Antoshechkin I."/>
            <person name="Mortazavi A."/>
            <person name="Wong G."/>
            <person name="Sternberg P.W."/>
        </authorList>
    </citation>
    <scope>NUCLEOTIDE SEQUENCE [LARGE SCALE GENOMIC DNA]</scope>
    <source>
        <strain evidence="1">MT8872</strain>
    </source>
</reference>
<dbReference type="AlphaFoldDB" id="A0A7E4UV91"/>
<name>A0A7E4UV91_PANRE</name>
<evidence type="ECO:0000313" key="2">
    <source>
        <dbReference type="WBParaSite" id="Pan_g13267.t1"/>
    </source>
</evidence>
<proteinExistence type="predicted"/>
<keyword evidence="1" id="KW-1185">Reference proteome</keyword>
<sequence>MKQWHPPSSMARPVDTNDDHRVLGLEFGVEREFLEGVESIVDVEQLLLEGTDFTILGAGADDAVEGNGK</sequence>
<evidence type="ECO:0000313" key="1">
    <source>
        <dbReference type="Proteomes" id="UP000492821"/>
    </source>
</evidence>
<dbReference type="WBParaSite" id="Pan_g13267.t1">
    <property type="protein sequence ID" value="Pan_g13267.t1"/>
    <property type="gene ID" value="Pan_g13267"/>
</dbReference>
<dbReference type="Proteomes" id="UP000492821">
    <property type="component" value="Unassembled WGS sequence"/>
</dbReference>
<protein>
    <submittedName>
        <fullName evidence="2">Uncharacterized protein</fullName>
    </submittedName>
</protein>
<organism evidence="1 2">
    <name type="scientific">Panagrellus redivivus</name>
    <name type="common">Microworm</name>
    <dbReference type="NCBI Taxonomy" id="6233"/>
    <lineage>
        <taxon>Eukaryota</taxon>
        <taxon>Metazoa</taxon>
        <taxon>Ecdysozoa</taxon>
        <taxon>Nematoda</taxon>
        <taxon>Chromadorea</taxon>
        <taxon>Rhabditida</taxon>
        <taxon>Tylenchina</taxon>
        <taxon>Panagrolaimomorpha</taxon>
        <taxon>Panagrolaimoidea</taxon>
        <taxon>Panagrolaimidae</taxon>
        <taxon>Panagrellus</taxon>
    </lineage>
</organism>